<accession>A0AAN0VTP8</accession>
<dbReference type="EMBL" id="CP009458">
    <property type="protein sequence ID" value="AIR61121.1"/>
    <property type="molecule type" value="Genomic_DNA"/>
</dbReference>
<reference evidence="2 3" key="1">
    <citation type="submission" date="2014-09" db="EMBL/GenBank/DDBJ databases">
        <authorList>
            <person name="Chan K.-G."/>
        </authorList>
    </citation>
    <scope>NUCLEOTIDE SEQUENCE [LARGE SCALE GENOMIC DNA]</scope>
    <source>
        <strain evidence="2 3">M006</strain>
    </source>
</reference>
<sequence length="140" mass="16529">MIPSLLSRLSDNHPCELEDNYHCEEKPEETLLKELMMMLMSRTRTPDIEDIQYVNASVLNYGIDESFSRVREVNKRKSTIEKRLMNAIARFEPRLTDMSVASHTGKNQNIIFTLQGYYAQYPVLFELEWDDCNGRFYLHE</sequence>
<dbReference type="PANTHER" id="PTHR38595:SF1">
    <property type="entry name" value="TYPE VI SECRETION SYSTEM COMPONENT TSSE1"/>
    <property type="match status" value="1"/>
</dbReference>
<dbReference type="KEGG" id="cem:LH23_10715"/>
<evidence type="ECO:0000259" key="1">
    <source>
        <dbReference type="Pfam" id="PF04965"/>
    </source>
</evidence>
<evidence type="ECO:0000313" key="2">
    <source>
        <dbReference type="EMBL" id="AIR61121.1"/>
    </source>
</evidence>
<name>A0AAN0VTP8_9ENTR</name>
<dbReference type="RefSeq" id="WP_039290947.1">
    <property type="nucleotide sequence ID" value="NZ_CP009458.1"/>
</dbReference>
<protein>
    <recommendedName>
        <fullName evidence="1">IraD/Gp25-like domain-containing protein</fullName>
    </recommendedName>
</protein>
<feature type="domain" description="IraD/Gp25-like" evidence="1">
    <location>
        <begin position="31"/>
        <end position="113"/>
    </location>
</feature>
<dbReference type="Proteomes" id="UP000029516">
    <property type="component" value="Chromosome"/>
</dbReference>
<evidence type="ECO:0000313" key="3">
    <source>
        <dbReference type="Proteomes" id="UP000029516"/>
    </source>
</evidence>
<dbReference type="InterPro" id="IPR007048">
    <property type="entry name" value="IraD/Gp25-like"/>
</dbReference>
<proteinExistence type="predicted"/>
<dbReference type="InterPro" id="IPR053176">
    <property type="entry name" value="T6SS_TssE1-like"/>
</dbReference>
<dbReference type="PANTHER" id="PTHR38595">
    <property type="entry name" value="CYTOPLASMIC PROTEIN-RELATED"/>
    <property type="match status" value="1"/>
</dbReference>
<dbReference type="AlphaFoldDB" id="A0AAN0VTP8"/>
<gene>
    <name evidence="2" type="ORF">LH23_10715</name>
</gene>
<dbReference type="Pfam" id="PF04965">
    <property type="entry name" value="GPW_gp25"/>
    <property type="match status" value="1"/>
</dbReference>
<organism evidence="2 3">
    <name type="scientific">Cedecea neteri</name>
    <dbReference type="NCBI Taxonomy" id="158822"/>
    <lineage>
        <taxon>Bacteria</taxon>
        <taxon>Pseudomonadati</taxon>
        <taxon>Pseudomonadota</taxon>
        <taxon>Gammaproteobacteria</taxon>
        <taxon>Enterobacterales</taxon>
        <taxon>Enterobacteriaceae</taxon>
        <taxon>Cedecea</taxon>
    </lineage>
</organism>